<organism evidence="1 2">
    <name type="scientific">Trichonephila inaurata madagascariensis</name>
    <dbReference type="NCBI Taxonomy" id="2747483"/>
    <lineage>
        <taxon>Eukaryota</taxon>
        <taxon>Metazoa</taxon>
        <taxon>Ecdysozoa</taxon>
        <taxon>Arthropoda</taxon>
        <taxon>Chelicerata</taxon>
        <taxon>Arachnida</taxon>
        <taxon>Araneae</taxon>
        <taxon>Araneomorphae</taxon>
        <taxon>Entelegynae</taxon>
        <taxon>Araneoidea</taxon>
        <taxon>Nephilidae</taxon>
        <taxon>Trichonephila</taxon>
        <taxon>Trichonephila inaurata</taxon>
    </lineage>
</organism>
<name>A0A8X6XIZ7_9ARAC</name>
<gene>
    <name evidence="1" type="ORF">TNIN_72141</name>
</gene>
<evidence type="ECO:0000313" key="1">
    <source>
        <dbReference type="EMBL" id="GFY54757.1"/>
    </source>
</evidence>
<sequence>MRQFIIRKLLQLLPNGKRALFHQANASIYGLRQDLETLVWDESKDFLFSDSFLVELTVCYVLSVCGLAIGELGGGNKWVARVTTLMALWVSVISIHHHI</sequence>
<evidence type="ECO:0000313" key="2">
    <source>
        <dbReference type="Proteomes" id="UP000886998"/>
    </source>
</evidence>
<reference evidence="1" key="1">
    <citation type="submission" date="2020-08" db="EMBL/GenBank/DDBJ databases">
        <title>Multicomponent nature underlies the extraordinary mechanical properties of spider dragline silk.</title>
        <authorList>
            <person name="Kono N."/>
            <person name="Nakamura H."/>
            <person name="Mori M."/>
            <person name="Yoshida Y."/>
            <person name="Ohtoshi R."/>
            <person name="Malay A.D."/>
            <person name="Moran D.A.P."/>
            <person name="Tomita M."/>
            <person name="Numata K."/>
            <person name="Arakawa K."/>
        </authorList>
    </citation>
    <scope>NUCLEOTIDE SEQUENCE</scope>
</reference>
<comment type="caution">
    <text evidence="1">The sequence shown here is derived from an EMBL/GenBank/DDBJ whole genome shotgun (WGS) entry which is preliminary data.</text>
</comment>
<keyword evidence="2" id="KW-1185">Reference proteome</keyword>
<accession>A0A8X6XIZ7</accession>
<dbReference type="EMBL" id="BMAV01010012">
    <property type="protein sequence ID" value="GFY54757.1"/>
    <property type="molecule type" value="Genomic_DNA"/>
</dbReference>
<proteinExistence type="predicted"/>
<dbReference type="AlphaFoldDB" id="A0A8X6XIZ7"/>
<dbReference type="Proteomes" id="UP000886998">
    <property type="component" value="Unassembled WGS sequence"/>
</dbReference>
<protein>
    <submittedName>
        <fullName evidence="1">Uncharacterized protein</fullName>
    </submittedName>
</protein>